<dbReference type="InterPro" id="IPR046521">
    <property type="entry name" value="DUF6698"/>
</dbReference>
<gene>
    <name evidence="1" type="ORF">BT96DRAFT_1003720</name>
</gene>
<name>A0A6A4GU33_9AGAR</name>
<organism evidence="1 2">
    <name type="scientific">Gymnopus androsaceus JB14</name>
    <dbReference type="NCBI Taxonomy" id="1447944"/>
    <lineage>
        <taxon>Eukaryota</taxon>
        <taxon>Fungi</taxon>
        <taxon>Dikarya</taxon>
        <taxon>Basidiomycota</taxon>
        <taxon>Agaricomycotina</taxon>
        <taxon>Agaricomycetes</taxon>
        <taxon>Agaricomycetidae</taxon>
        <taxon>Agaricales</taxon>
        <taxon>Marasmiineae</taxon>
        <taxon>Omphalotaceae</taxon>
        <taxon>Gymnopus</taxon>
    </lineage>
</organism>
<evidence type="ECO:0000313" key="2">
    <source>
        <dbReference type="Proteomes" id="UP000799118"/>
    </source>
</evidence>
<dbReference type="EMBL" id="ML769718">
    <property type="protein sequence ID" value="KAE9388956.1"/>
    <property type="molecule type" value="Genomic_DNA"/>
</dbReference>
<dbReference type="Pfam" id="PF20414">
    <property type="entry name" value="DUF6698"/>
    <property type="match status" value="1"/>
</dbReference>
<protein>
    <submittedName>
        <fullName evidence="1">Uncharacterized protein</fullName>
    </submittedName>
</protein>
<dbReference type="AlphaFoldDB" id="A0A6A4GU33"/>
<keyword evidence="2" id="KW-1185">Reference proteome</keyword>
<reference evidence="1" key="1">
    <citation type="journal article" date="2019" name="Environ. Microbiol.">
        <title>Fungal ecological strategies reflected in gene transcription - a case study of two litter decomposers.</title>
        <authorList>
            <person name="Barbi F."/>
            <person name="Kohler A."/>
            <person name="Barry K."/>
            <person name="Baskaran P."/>
            <person name="Daum C."/>
            <person name="Fauchery L."/>
            <person name="Ihrmark K."/>
            <person name="Kuo A."/>
            <person name="LaButti K."/>
            <person name="Lipzen A."/>
            <person name="Morin E."/>
            <person name="Grigoriev I.V."/>
            <person name="Henrissat B."/>
            <person name="Lindahl B."/>
            <person name="Martin F."/>
        </authorList>
    </citation>
    <scope>NUCLEOTIDE SEQUENCE</scope>
    <source>
        <strain evidence="1">JB14</strain>
    </source>
</reference>
<dbReference type="Proteomes" id="UP000799118">
    <property type="component" value="Unassembled WGS sequence"/>
</dbReference>
<sequence length="99" mass="10965">MAKAWNSDESFNYEGLYITITDYFEDVMPGSAEEKYVQELLKWWTKNAFAKEDASKNMQPVINFNNTIAAQRAARQAEIEAAEAAVAAVTPATPPSTAD</sequence>
<evidence type="ECO:0000313" key="1">
    <source>
        <dbReference type="EMBL" id="KAE9388956.1"/>
    </source>
</evidence>
<proteinExistence type="predicted"/>
<accession>A0A6A4GU33</accession>